<dbReference type="InterPro" id="IPR000742">
    <property type="entry name" value="EGF"/>
</dbReference>
<feature type="region of interest" description="Disordered" evidence="5">
    <location>
        <begin position="812"/>
        <end position="863"/>
    </location>
</feature>
<dbReference type="PROSITE" id="PS50005">
    <property type="entry name" value="TPR"/>
    <property type="match status" value="1"/>
</dbReference>
<feature type="compositionally biased region" description="Basic residues" evidence="5">
    <location>
        <begin position="825"/>
        <end position="835"/>
    </location>
</feature>
<keyword evidence="8" id="KW-1185">Reference proteome</keyword>
<dbReference type="SUPFAM" id="SSF48452">
    <property type="entry name" value="TPR-like"/>
    <property type="match status" value="1"/>
</dbReference>
<dbReference type="PROSITE" id="PS00022">
    <property type="entry name" value="EGF_1"/>
    <property type="match status" value="1"/>
</dbReference>
<gene>
    <name evidence="7" type="ORF">MAR_021522</name>
</gene>
<dbReference type="InterPro" id="IPR011989">
    <property type="entry name" value="ARM-like"/>
</dbReference>
<name>A0ABY7E7X3_MYAAR</name>
<dbReference type="InterPro" id="IPR019734">
    <property type="entry name" value="TPR_rpt"/>
</dbReference>
<evidence type="ECO:0000256" key="1">
    <source>
        <dbReference type="ARBA" id="ARBA00022737"/>
    </source>
</evidence>
<dbReference type="SMART" id="SM00028">
    <property type="entry name" value="TPR"/>
    <property type="match status" value="2"/>
</dbReference>
<reference evidence="7" key="1">
    <citation type="submission" date="2022-11" db="EMBL/GenBank/DDBJ databases">
        <title>Centuries of genome instability and evolution in soft-shell clam transmissible cancer (bioRxiv).</title>
        <authorList>
            <person name="Hart S.F.M."/>
            <person name="Yonemitsu M.A."/>
            <person name="Giersch R.M."/>
            <person name="Beal B.F."/>
            <person name="Arriagada G."/>
            <person name="Davis B.W."/>
            <person name="Ostrander E.A."/>
            <person name="Goff S.P."/>
            <person name="Metzger M.J."/>
        </authorList>
    </citation>
    <scope>NUCLEOTIDE SEQUENCE</scope>
    <source>
        <strain evidence="7">MELC-2E11</strain>
        <tissue evidence="7">Siphon/mantle</tissue>
    </source>
</reference>
<evidence type="ECO:0000256" key="3">
    <source>
        <dbReference type="PROSITE-ProRule" id="PRU00076"/>
    </source>
</evidence>
<keyword evidence="3" id="KW-1015">Disulfide bond</keyword>
<feature type="disulfide bond" evidence="3">
    <location>
        <begin position="748"/>
        <end position="757"/>
    </location>
</feature>
<dbReference type="InterPro" id="IPR016024">
    <property type="entry name" value="ARM-type_fold"/>
</dbReference>
<sequence length="863" mass="96560">MENMDALKNLDPSKVGDFLDKIDEIESIVKSFRTGDDNEASEAMRKADELIKDIDKKKKAAGISGDQAGDADNDEDLPETKTGFNKTVINKVTDVEQMPGQNDVNYEGMDQAGFMSALEADAKERAKRRAEKTKLAEQWKDKGNVEFRSGNYEKALEYYTETYIKLGKYENAFLDCEWALKCFPNCIKAHIHMGRAHMGMKEWKEARECFQKALTCDLKKQALIDDYLAEVDRAELADQQELTADETFKEGNPENLGVVEILTRVRKPDQLPVYYSGGLRVLKTLMLNTTDKTLLRTQGGMDLLSSIPTIHRCWSASPKSLSGEEMDMLATVFDMYLVACSENGLGTSCLKFLGITMKGQGRILQQAITHCLFSLSQSDIGRKNLVELFDIPKVLSTMFTLMRTSSKTATTAANLLSNLALDKKFKSHLRDKLEESVCPSFEKLLQTNSTSLPVLSRCVTMVTNLTTDTAIRTKLMQRKELWDTCTRSLTTHAENLTDPANIDLLESLLGLLLNLSKEPSPGLKEAGPTLCARCLSILNTSPCPVTLRPRCVALLSHVLPHCDQAVELLVEKGGVTLLLGYLKENEAESKAALKAMTAVTKVSDTAKSYIVDNKGLGQLIKRLQDKDEAVVGNAALCLSHCAQGHKVCAALTNTDIIKELLVLARDGRKLELQQNCAILIAKLAQDIWRDSENCMALKYSTPNLYKHPESPGATVIKLKQGDIQSCDLQPCLTRSDCIATPDGALCICDTADFGHFCLIQMEHKTEWRMTHKHREMFLSVVDRGEVPAIMPPDWLDVHRHYMAVSTCRNPEPLPVTYSPESSGDRKHRRHGKHRKERPEKEYEEKYLEKVAQDNEGERDDLKY</sequence>
<protein>
    <submittedName>
        <fullName evidence="7">TTC12-like protein</fullName>
    </submittedName>
</protein>
<dbReference type="InterPro" id="IPR043195">
    <property type="entry name" value="TTC12"/>
</dbReference>
<evidence type="ECO:0000256" key="2">
    <source>
        <dbReference type="ARBA" id="ARBA00022803"/>
    </source>
</evidence>
<dbReference type="Proteomes" id="UP001164746">
    <property type="component" value="Chromosome 5"/>
</dbReference>
<proteinExistence type="predicted"/>
<organism evidence="7 8">
    <name type="scientific">Mya arenaria</name>
    <name type="common">Soft-shell clam</name>
    <dbReference type="NCBI Taxonomy" id="6604"/>
    <lineage>
        <taxon>Eukaryota</taxon>
        <taxon>Metazoa</taxon>
        <taxon>Spiralia</taxon>
        <taxon>Lophotrochozoa</taxon>
        <taxon>Mollusca</taxon>
        <taxon>Bivalvia</taxon>
        <taxon>Autobranchia</taxon>
        <taxon>Heteroconchia</taxon>
        <taxon>Euheterodonta</taxon>
        <taxon>Imparidentia</taxon>
        <taxon>Neoheterodontei</taxon>
        <taxon>Myida</taxon>
        <taxon>Myoidea</taxon>
        <taxon>Myidae</taxon>
        <taxon>Mya</taxon>
    </lineage>
</organism>
<evidence type="ECO:0000313" key="7">
    <source>
        <dbReference type="EMBL" id="WAR06153.1"/>
    </source>
</evidence>
<keyword evidence="2 4" id="KW-0802">TPR repeat</keyword>
<dbReference type="EMBL" id="CP111016">
    <property type="protein sequence ID" value="WAR06153.1"/>
    <property type="molecule type" value="Genomic_DNA"/>
</dbReference>
<keyword evidence="3" id="KW-0245">EGF-like domain</keyword>
<dbReference type="SUPFAM" id="SSF48371">
    <property type="entry name" value="ARM repeat"/>
    <property type="match status" value="1"/>
</dbReference>
<comment type="caution">
    <text evidence="3">Lacks conserved residue(s) required for the propagation of feature annotation.</text>
</comment>
<dbReference type="PANTHER" id="PTHR46540:SF1">
    <property type="entry name" value="TETRATRICOPEPTIDE REPEAT PROTEIN 12"/>
    <property type="match status" value="1"/>
</dbReference>
<evidence type="ECO:0000259" key="6">
    <source>
        <dbReference type="PROSITE" id="PS50026"/>
    </source>
</evidence>
<dbReference type="InterPro" id="IPR011990">
    <property type="entry name" value="TPR-like_helical_dom_sf"/>
</dbReference>
<dbReference type="InterPro" id="IPR013105">
    <property type="entry name" value="TPR_2"/>
</dbReference>
<feature type="domain" description="EGF-like" evidence="6">
    <location>
        <begin position="722"/>
        <end position="758"/>
    </location>
</feature>
<dbReference type="Gene3D" id="1.25.40.10">
    <property type="entry name" value="Tetratricopeptide repeat domain"/>
    <property type="match status" value="1"/>
</dbReference>
<evidence type="ECO:0000313" key="8">
    <source>
        <dbReference type="Proteomes" id="UP001164746"/>
    </source>
</evidence>
<accession>A0ABY7E7X3</accession>
<dbReference type="PANTHER" id="PTHR46540">
    <property type="entry name" value="TETRATRICOPEPTIDE REPEAT PROTEIN 12"/>
    <property type="match status" value="1"/>
</dbReference>
<evidence type="ECO:0000256" key="4">
    <source>
        <dbReference type="PROSITE-ProRule" id="PRU00339"/>
    </source>
</evidence>
<feature type="repeat" description="TPR" evidence="4">
    <location>
        <begin position="187"/>
        <end position="220"/>
    </location>
</feature>
<dbReference type="PROSITE" id="PS50026">
    <property type="entry name" value="EGF_3"/>
    <property type="match status" value="1"/>
</dbReference>
<feature type="compositionally biased region" description="Basic and acidic residues" evidence="5">
    <location>
        <begin position="836"/>
        <end position="852"/>
    </location>
</feature>
<dbReference type="Gene3D" id="1.25.10.10">
    <property type="entry name" value="Leucine-rich Repeat Variant"/>
    <property type="match status" value="2"/>
</dbReference>
<feature type="region of interest" description="Disordered" evidence="5">
    <location>
        <begin position="56"/>
        <end position="81"/>
    </location>
</feature>
<keyword evidence="1" id="KW-0677">Repeat</keyword>
<evidence type="ECO:0000256" key="5">
    <source>
        <dbReference type="SAM" id="MobiDB-lite"/>
    </source>
</evidence>
<dbReference type="Pfam" id="PF07719">
    <property type="entry name" value="TPR_2"/>
    <property type="match status" value="1"/>
</dbReference>
<feature type="compositionally biased region" description="Acidic residues" evidence="5">
    <location>
        <begin position="854"/>
        <end position="863"/>
    </location>
</feature>